<keyword evidence="3" id="KW-1185">Reference proteome</keyword>
<keyword evidence="1" id="KW-0812">Transmembrane</keyword>
<proteinExistence type="predicted"/>
<reference evidence="2 3" key="1">
    <citation type="submission" date="2016-03" db="EMBL/GenBank/DDBJ databases">
        <title>How can Kluyveromyces marxianus grow so fast - potential evolutionary course in Saccharomyces Complex revealed by comparative genomics.</title>
        <authorList>
            <person name="Mo W."/>
            <person name="Lu W."/>
            <person name="Yang X."/>
            <person name="Qi J."/>
            <person name="Lv H."/>
        </authorList>
    </citation>
    <scope>NUCLEOTIDE SEQUENCE [LARGE SCALE GENOMIC DNA]</scope>
    <source>
        <strain evidence="2 3">FIM1</strain>
    </source>
</reference>
<keyword evidence="1" id="KW-1133">Transmembrane helix</keyword>
<dbReference type="PROSITE" id="PS51257">
    <property type="entry name" value="PROKAR_LIPOPROTEIN"/>
    <property type="match status" value="1"/>
</dbReference>
<accession>A0ABX6F346</accession>
<organism evidence="2 3">
    <name type="scientific">Kluyveromyces marxianus</name>
    <name type="common">Yeast</name>
    <name type="synonym">Candida kefyr</name>
    <dbReference type="NCBI Taxonomy" id="4911"/>
    <lineage>
        <taxon>Eukaryota</taxon>
        <taxon>Fungi</taxon>
        <taxon>Dikarya</taxon>
        <taxon>Ascomycota</taxon>
        <taxon>Saccharomycotina</taxon>
        <taxon>Saccharomycetes</taxon>
        <taxon>Saccharomycetales</taxon>
        <taxon>Saccharomycetaceae</taxon>
        <taxon>Kluyveromyces</taxon>
    </lineage>
</organism>
<dbReference type="EMBL" id="CP015060">
    <property type="protein sequence ID" value="QGN17797.1"/>
    <property type="molecule type" value="Genomic_DNA"/>
</dbReference>
<feature type="transmembrane region" description="Helical" evidence="1">
    <location>
        <begin position="20"/>
        <end position="41"/>
    </location>
</feature>
<keyword evidence="1" id="KW-0472">Membrane</keyword>
<sequence length="97" mass="10790">MKSFTISMQRHIKVTPYNQLHIPSFLLGCCATILISSLQSLFSSLLGDVVIGILRLTKYAVMMEGIVLIIKILMADEQDRVMNSSSANSHTNPKHNN</sequence>
<evidence type="ECO:0000313" key="2">
    <source>
        <dbReference type="EMBL" id="QGN17797.1"/>
    </source>
</evidence>
<name>A0ABX6F346_KLUMA</name>
<evidence type="ECO:0000256" key="1">
    <source>
        <dbReference type="SAM" id="Phobius"/>
    </source>
</evidence>
<gene>
    <name evidence="2" type="ORF">FIM1_5006</name>
</gene>
<dbReference type="Proteomes" id="UP000422736">
    <property type="component" value="Chromosome 8"/>
</dbReference>
<reference evidence="2 3" key="2">
    <citation type="submission" date="2019-11" db="EMBL/GenBank/DDBJ databases">
        <authorList>
            <person name="Lu H."/>
        </authorList>
    </citation>
    <scope>NUCLEOTIDE SEQUENCE [LARGE SCALE GENOMIC DNA]</scope>
    <source>
        <strain evidence="2 3">FIM1</strain>
    </source>
</reference>
<evidence type="ECO:0000313" key="3">
    <source>
        <dbReference type="Proteomes" id="UP000422736"/>
    </source>
</evidence>
<feature type="transmembrane region" description="Helical" evidence="1">
    <location>
        <begin position="53"/>
        <end position="74"/>
    </location>
</feature>
<protein>
    <submittedName>
        <fullName evidence="2">Uncharacterized protein</fullName>
    </submittedName>
</protein>